<gene>
    <name evidence="2" type="ORF">INT44_005323</name>
</gene>
<feature type="transmembrane region" description="Helical" evidence="1">
    <location>
        <begin position="188"/>
        <end position="206"/>
    </location>
</feature>
<protein>
    <submittedName>
        <fullName evidence="2">Uncharacterized protein</fullName>
    </submittedName>
</protein>
<evidence type="ECO:0000313" key="2">
    <source>
        <dbReference type="EMBL" id="KAG2187633.1"/>
    </source>
</evidence>
<keyword evidence="1" id="KW-0472">Membrane</keyword>
<dbReference type="Proteomes" id="UP000612746">
    <property type="component" value="Unassembled WGS sequence"/>
</dbReference>
<dbReference type="OrthoDB" id="2274059at2759"/>
<organism evidence="2 3">
    <name type="scientific">Umbelopsis vinacea</name>
    <dbReference type="NCBI Taxonomy" id="44442"/>
    <lineage>
        <taxon>Eukaryota</taxon>
        <taxon>Fungi</taxon>
        <taxon>Fungi incertae sedis</taxon>
        <taxon>Mucoromycota</taxon>
        <taxon>Mucoromycotina</taxon>
        <taxon>Umbelopsidomycetes</taxon>
        <taxon>Umbelopsidales</taxon>
        <taxon>Umbelopsidaceae</taxon>
        <taxon>Umbelopsis</taxon>
    </lineage>
</organism>
<keyword evidence="1" id="KW-0812">Transmembrane</keyword>
<feature type="transmembrane region" description="Helical" evidence="1">
    <location>
        <begin position="34"/>
        <end position="56"/>
    </location>
</feature>
<dbReference type="EMBL" id="JAEPRA010000003">
    <property type="protein sequence ID" value="KAG2187633.1"/>
    <property type="molecule type" value="Genomic_DNA"/>
</dbReference>
<feature type="transmembrane region" description="Helical" evidence="1">
    <location>
        <begin position="76"/>
        <end position="101"/>
    </location>
</feature>
<reference evidence="2" key="1">
    <citation type="submission" date="2020-12" db="EMBL/GenBank/DDBJ databases">
        <title>Metabolic potential, ecology and presence of endohyphal bacteria is reflected in genomic diversity of Mucoromycotina.</title>
        <authorList>
            <person name="Muszewska A."/>
            <person name="Okrasinska A."/>
            <person name="Steczkiewicz K."/>
            <person name="Drgas O."/>
            <person name="Orlowska M."/>
            <person name="Perlinska-Lenart U."/>
            <person name="Aleksandrzak-Piekarczyk T."/>
            <person name="Szatraj K."/>
            <person name="Zielenkiewicz U."/>
            <person name="Pilsyk S."/>
            <person name="Malc E."/>
            <person name="Mieczkowski P."/>
            <person name="Kruszewska J.S."/>
            <person name="Biernat P."/>
            <person name="Pawlowska J."/>
        </authorList>
    </citation>
    <scope>NUCLEOTIDE SEQUENCE</scope>
    <source>
        <strain evidence="2">WA0000051536</strain>
    </source>
</reference>
<proteinExistence type="predicted"/>
<keyword evidence="1" id="KW-1133">Transmembrane helix</keyword>
<comment type="caution">
    <text evidence="2">The sequence shown here is derived from an EMBL/GenBank/DDBJ whole genome shotgun (WGS) entry which is preliminary data.</text>
</comment>
<evidence type="ECO:0000313" key="3">
    <source>
        <dbReference type="Proteomes" id="UP000612746"/>
    </source>
</evidence>
<keyword evidence="3" id="KW-1185">Reference proteome</keyword>
<sequence length="207" mass="23232">MNFNFAEFDTVDHRFITPKYPALAKCCGCIHLRAGGAVACIVWAGLSFYFAILAFMNESRKQQHPVSSFFSYFDSTPLMIFGALNLIFALVALGGIVVFFLKHAWSIRNLSHAVWCCIFIVLVDMIVNVILFIIDRSGYNVACVNDAANRMGRSVQAAFPNGTSVNLNFTSSSDFYNCDKMWQDELKFSILSVIVIFVLYVSFSYIS</sequence>
<name>A0A8H7Q9E9_9FUNG</name>
<dbReference type="AlphaFoldDB" id="A0A8H7Q9E9"/>
<evidence type="ECO:0000256" key="1">
    <source>
        <dbReference type="SAM" id="Phobius"/>
    </source>
</evidence>
<feature type="transmembrane region" description="Helical" evidence="1">
    <location>
        <begin position="113"/>
        <end position="134"/>
    </location>
</feature>
<accession>A0A8H7Q9E9</accession>